<evidence type="ECO:0000256" key="6">
    <source>
        <dbReference type="ARBA" id="ARBA00022833"/>
    </source>
</evidence>
<dbReference type="Pfam" id="PF01431">
    <property type="entry name" value="Peptidase_M13"/>
    <property type="match status" value="1"/>
</dbReference>
<dbReference type="PANTHER" id="PTHR11733:SF167">
    <property type="entry name" value="FI17812P1-RELATED"/>
    <property type="match status" value="1"/>
</dbReference>
<dbReference type="PROSITE" id="PS51257">
    <property type="entry name" value="PROKAR_LIPOPROTEIN"/>
    <property type="match status" value="1"/>
</dbReference>
<gene>
    <name evidence="10" type="ORF">DN752_07135</name>
</gene>
<dbReference type="OrthoDB" id="9775677at2"/>
<organism evidence="10 11">
    <name type="scientific">Echinicola strongylocentroti</name>
    <dbReference type="NCBI Taxonomy" id="1795355"/>
    <lineage>
        <taxon>Bacteria</taxon>
        <taxon>Pseudomonadati</taxon>
        <taxon>Bacteroidota</taxon>
        <taxon>Cytophagia</taxon>
        <taxon>Cytophagales</taxon>
        <taxon>Cyclobacteriaceae</taxon>
        <taxon>Echinicola</taxon>
    </lineage>
</organism>
<evidence type="ECO:0000256" key="1">
    <source>
        <dbReference type="ARBA" id="ARBA00001947"/>
    </source>
</evidence>
<keyword evidence="11" id="KW-1185">Reference proteome</keyword>
<dbReference type="PROSITE" id="PS51885">
    <property type="entry name" value="NEPRILYSIN"/>
    <property type="match status" value="1"/>
</dbReference>
<dbReference type="InterPro" id="IPR000718">
    <property type="entry name" value="Peptidase_M13"/>
</dbReference>
<dbReference type="Proteomes" id="UP000248688">
    <property type="component" value="Chromosome"/>
</dbReference>
<dbReference type="PRINTS" id="PR00786">
    <property type="entry name" value="NEPRILYSIN"/>
</dbReference>
<feature type="domain" description="Peptidase M13 N-terminal" evidence="9">
    <location>
        <begin position="46"/>
        <end position="425"/>
    </location>
</feature>
<sequence>MNRSLQTAMGLGLVGAMMIACSPKESHEEEKVQAISLDNMDSTIRPQDDFFGFVNGKWIEKTEIPADQGRWGSFNELRDFNNEAVLTVLEAAKNDEQFSTTSDQGKAVAFYQIGMDSLLAEKRGLDPVKPVFDQIEKITDKPSLQEYLVYQQTHGGGAFFGLGVNTDLKNSDAMALYISQGGLGLPDRDYYTEDNEKFAEIRAKYLAHLERTFGLIGYDQAKAASAAKAVMALETRLAHASKTRIELRDPEGRYNKYAVGDMKTLLPSVDWEAYLSSLGADVDEVIVSTPKFMEEVEAVLNEVPVATWQDYLKWHVIDAASPYLNHAFVQNNFDFYGKELQGTDQMRPRWKRVLGTTERAAGEAIGKLYTEKYFPQEAKDKAKEMVDNILVAMGERIKNLPWMSEETKTKALEKLGTFNVKIGFPDKWKDYSALEVNDDPETASYFENVMASSQFNFERNIEKLGKPIDKDEWFMTPQTVNAYYNPTWNEIVFPAGILQPPFYNYKADAAVNYGGIGAVIGHEISHGFDDQGSQYDAAGNLKNWWKDEDRENFDKRTGQLVAQFDGYEPIEGVHVKGALTLGENIGDLGGLLVAYDGLQRHFEEHGRPENIDGFTPEQRYFISWATIWRMKSREEALRTQIQTDPHSPAQYRGNGPLVNIDGFYDAFDVKEGDEMYKAPDDRVRIW</sequence>
<dbReference type="Gene3D" id="1.10.1380.10">
    <property type="entry name" value="Neutral endopeptidase , domain2"/>
    <property type="match status" value="1"/>
</dbReference>
<dbReference type="GO" id="GO:0046872">
    <property type="term" value="F:metal ion binding"/>
    <property type="evidence" value="ECO:0007669"/>
    <property type="project" value="UniProtKB-KW"/>
</dbReference>
<evidence type="ECO:0000313" key="10">
    <source>
        <dbReference type="EMBL" id="AWW29910.1"/>
    </source>
</evidence>
<dbReference type="Pfam" id="PF05649">
    <property type="entry name" value="Peptidase_M13_N"/>
    <property type="match status" value="1"/>
</dbReference>
<reference evidence="10 11" key="1">
    <citation type="submission" date="2018-06" db="EMBL/GenBank/DDBJ databases">
        <title>Echinicola strongylocentroti sp. nov., isolated from a sea urchin Strongylocentrotus intermedius.</title>
        <authorList>
            <person name="Bae S.S."/>
        </authorList>
    </citation>
    <scope>NUCLEOTIDE SEQUENCE [LARGE SCALE GENOMIC DNA]</scope>
    <source>
        <strain evidence="10 11">MEBiC08714</strain>
    </source>
</reference>
<dbReference type="EMBL" id="CP030041">
    <property type="protein sequence ID" value="AWW29910.1"/>
    <property type="molecule type" value="Genomic_DNA"/>
</dbReference>
<evidence type="ECO:0000259" key="9">
    <source>
        <dbReference type="Pfam" id="PF05649"/>
    </source>
</evidence>
<proteinExistence type="inferred from homology"/>
<evidence type="ECO:0000259" key="8">
    <source>
        <dbReference type="Pfam" id="PF01431"/>
    </source>
</evidence>
<dbReference type="InterPro" id="IPR018497">
    <property type="entry name" value="Peptidase_M13_C"/>
</dbReference>
<dbReference type="InterPro" id="IPR008753">
    <property type="entry name" value="Peptidase_M13_N"/>
</dbReference>
<dbReference type="PANTHER" id="PTHR11733">
    <property type="entry name" value="ZINC METALLOPROTEASE FAMILY M13 NEPRILYSIN-RELATED"/>
    <property type="match status" value="1"/>
</dbReference>
<evidence type="ECO:0000313" key="11">
    <source>
        <dbReference type="Proteomes" id="UP000248688"/>
    </source>
</evidence>
<evidence type="ECO:0000256" key="3">
    <source>
        <dbReference type="ARBA" id="ARBA00022670"/>
    </source>
</evidence>
<evidence type="ECO:0000256" key="5">
    <source>
        <dbReference type="ARBA" id="ARBA00022801"/>
    </source>
</evidence>
<dbReference type="CDD" id="cd08662">
    <property type="entry name" value="M13"/>
    <property type="match status" value="1"/>
</dbReference>
<dbReference type="GO" id="GO:0016485">
    <property type="term" value="P:protein processing"/>
    <property type="evidence" value="ECO:0007669"/>
    <property type="project" value="TreeGrafter"/>
</dbReference>
<dbReference type="Gene3D" id="3.40.390.10">
    <property type="entry name" value="Collagenase (Catalytic Domain)"/>
    <property type="match status" value="1"/>
</dbReference>
<feature type="domain" description="Peptidase M13 C-terminal" evidence="8">
    <location>
        <begin position="481"/>
        <end position="683"/>
    </location>
</feature>
<protein>
    <submittedName>
        <fullName evidence="10">M13 family peptidase</fullName>
    </submittedName>
</protein>
<keyword evidence="6" id="KW-0862">Zinc</keyword>
<dbReference type="KEGG" id="est:DN752_07135"/>
<evidence type="ECO:0000256" key="7">
    <source>
        <dbReference type="ARBA" id="ARBA00023049"/>
    </source>
</evidence>
<dbReference type="InterPro" id="IPR042089">
    <property type="entry name" value="Peptidase_M13_dom_2"/>
</dbReference>
<keyword evidence="7" id="KW-0482">Metalloprotease</keyword>
<name>A0A2Z4IGW8_9BACT</name>
<dbReference type="InterPro" id="IPR024079">
    <property type="entry name" value="MetalloPept_cat_dom_sf"/>
</dbReference>
<dbReference type="AlphaFoldDB" id="A0A2Z4IGW8"/>
<dbReference type="SUPFAM" id="SSF55486">
    <property type="entry name" value="Metalloproteases ('zincins'), catalytic domain"/>
    <property type="match status" value="1"/>
</dbReference>
<keyword evidence="4" id="KW-0479">Metal-binding</keyword>
<dbReference type="GO" id="GO:0005886">
    <property type="term" value="C:plasma membrane"/>
    <property type="evidence" value="ECO:0007669"/>
    <property type="project" value="TreeGrafter"/>
</dbReference>
<accession>A0A2Z4IGW8</accession>
<keyword evidence="5" id="KW-0378">Hydrolase</keyword>
<dbReference type="RefSeq" id="WP_112783307.1">
    <property type="nucleotide sequence ID" value="NZ_CP030041.1"/>
</dbReference>
<evidence type="ECO:0000256" key="4">
    <source>
        <dbReference type="ARBA" id="ARBA00022723"/>
    </source>
</evidence>
<comment type="similarity">
    <text evidence="2">Belongs to the peptidase M13 family.</text>
</comment>
<evidence type="ECO:0000256" key="2">
    <source>
        <dbReference type="ARBA" id="ARBA00007357"/>
    </source>
</evidence>
<keyword evidence="3" id="KW-0645">Protease</keyword>
<comment type="cofactor">
    <cofactor evidence="1">
        <name>Zn(2+)</name>
        <dbReference type="ChEBI" id="CHEBI:29105"/>
    </cofactor>
</comment>
<dbReference type="GO" id="GO:0004222">
    <property type="term" value="F:metalloendopeptidase activity"/>
    <property type="evidence" value="ECO:0007669"/>
    <property type="project" value="InterPro"/>
</dbReference>